<dbReference type="EMBL" id="BQNB010016539">
    <property type="protein sequence ID" value="GJT52905.1"/>
    <property type="molecule type" value="Genomic_DNA"/>
</dbReference>
<dbReference type="Proteomes" id="UP001151760">
    <property type="component" value="Unassembled WGS sequence"/>
</dbReference>
<protein>
    <submittedName>
        <fullName evidence="1">Uncharacterized protein</fullName>
    </submittedName>
</protein>
<gene>
    <name evidence="1" type="ORF">Tco_0987959</name>
</gene>
<proteinExistence type="predicted"/>
<name>A0ABQ5EPU0_9ASTR</name>
<sequence>MQMESYESFMCRCEGGSSRAALSPGNTECSNCKLLTMKIKILEARLAMEKNLDDYPCKSAAILHELLNEMEKLRAE</sequence>
<keyword evidence="2" id="KW-1185">Reference proteome</keyword>
<comment type="caution">
    <text evidence="1">The sequence shown here is derived from an EMBL/GenBank/DDBJ whole genome shotgun (WGS) entry which is preliminary data.</text>
</comment>
<organism evidence="1 2">
    <name type="scientific">Tanacetum coccineum</name>
    <dbReference type="NCBI Taxonomy" id="301880"/>
    <lineage>
        <taxon>Eukaryota</taxon>
        <taxon>Viridiplantae</taxon>
        <taxon>Streptophyta</taxon>
        <taxon>Embryophyta</taxon>
        <taxon>Tracheophyta</taxon>
        <taxon>Spermatophyta</taxon>
        <taxon>Magnoliopsida</taxon>
        <taxon>eudicotyledons</taxon>
        <taxon>Gunneridae</taxon>
        <taxon>Pentapetalae</taxon>
        <taxon>asterids</taxon>
        <taxon>campanulids</taxon>
        <taxon>Asterales</taxon>
        <taxon>Asteraceae</taxon>
        <taxon>Asteroideae</taxon>
        <taxon>Anthemideae</taxon>
        <taxon>Anthemidinae</taxon>
        <taxon>Tanacetum</taxon>
    </lineage>
</organism>
<evidence type="ECO:0000313" key="2">
    <source>
        <dbReference type="Proteomes" id="UP001151760"/>
    </source>
</evidence>
<reference evidence="1" key="2">
    <citation type="submission" date="2022-01" db="EMBL/GenBank/DDBJ databases">
        <authorList>
            <person name="Yamashiro T."/>
            <person name="Shiraishi A."/>
            <person name="Satake H."/>
            <person name="Nakayama K."/>
        </authorList>
    </citation>
    <scope>NUCLEOTIDE SEQUENCE</scope>
</reference>
<reference evidence="1" key="1">
    <citation type="journal article" date="2022" name="Int. J. Mol. Sci.">
        <title>Draft Genome of Tanacetum Coccineum: Genomic Comparison of Closely Related Tanacetum-Family Plants.</title>
        <authorList>
            <person name="Yamashiro T."/>
            <person name="Shiraishi A."/>
            <person name="Nakayama K."/>
            <person name="Satake H."/>
        </authorList>
    </citation>
    <scope>NUCLEOTIDE SEQUENCE</scope>
</reference>
<accession>A0ABQ5EPU0</accession>
<evidence type="ECO:0000313" key="1">
    <source>
        <dbReference type="EMBL" id="GJT52905.1"/>
    </source>
</evidence>